<evidence type="ECO:0000259" key="7">
    <source>
        <dbReference type="Pfam" id="PF12698"/>
    </source>
</evidence>
<feature type="transmembrane region" description="Helical" evidence="6">
    <location>
        <begin position="697"/>
        <end position="714"/>
    </location>
</feature>
<dbReference type="NCBIfam" id="TIGR03061">
    <property type="entry name" value="pip_yhgE_Nterm"/>
    <property type="match status" value="1"/>
</dbReference>
<feature type="domain" description="ABC-2 type transporter transmembrane" evidence="7">
    <location>
        <begin position="24"/>
        <end position="167"/>
    </location>
</feature>
<dbReference type="SUPFAM" id="SSF58104">
    <property type="entry name" value="Methyl-accepting chemotaxis protein (MCP) signaling domain"/>
    <property type="match status" value="1"/>
</dbReference>
<feature type="compositionally biased region" description="Acidic residues" evidence="5">
    <location>
        <begin position="335"/>
        <end position="346"/>
    </location>
</feature>
<evidence type="ECO:0000313" key="8">
    <source>
        <dbReference type="EMBL" id="MFD2630220.1"/>
    </source>
</evidence>
<dbReference type="EMBL" id="JBHUMX010000041">
    <property type="protein sequence ID" value="MFD2630220.1"/>
    <property type="molecule type" value="Genomic_DNA"/>
</dbReference>
<accession>A0ABW5Q3N8</accession>
<dbReference type="PANTHER" id="PTHR43077:SF10">
    <property type="entry name" value="TRANSPORT PERMEASE PROTEIN"/>
    <property type="match status" value="1"/>
</dbReference>
<dbReference type="InterPro" id="IPR017500">
    <property type="entry name" value="Phage_infect_YhgE_N"/>
</dbReference>
<organism evidence="8 9">
    <name type="scientific">Oceanobacillus kapialis</name>
    <dbReference type="NCBI Taxonomy" id="481353"/>
    <lineage>
        <taxon>Bacteria</taxon>
        <taxon>Bacillati</taxon>
        <taxon>Bacillota</taxon>
        <taxon>Bacilli</taxon>
        <taxon>Bacillales</taxon>
        <taxon>Bacillaceae</taxon>
        <taxon>Oceanobacillus</taxon>
    </lineage>
</organism>
<feature type="domain" description="ABC-2 type transporter transmembrane" evidence="7">
    <location>
        <begin position="533"/>
        <end position="712"/>
    </location>
</feature>
<sequence>MKNIWRIFSRDIKNTGTNWVALLLIGGLIILPSLYAWFNIKASWDPYGQTDQIPIGVVNEDTGATVRDEDIDVGQELISTLKENPTMDWHFVNRHEAMEKLEYGEYFAVIVIPENFSKKLGTVIDDQPEKADMEYYVNEKINAIAPKITDKGASAITDEISSHFISTVNGVIFDIFNDIGLELEQDLPDIERFENYIFDLEENLPEINQLINQTLADANSAGDMINRAQELVPEAERVTGNGLETIDNTTAYLNKAEDRLNEIAPQVQEDLERVQQIAEETNTFLQEVQSTGIDFSNGAELTNQLDEQVAQQIEAVTSIEEILRQIQQQQNTQGENDEATETEEGNNENNQANQQIEQALEELETIRTGLESAQERSGEIRTFVEEKQSEIEGVINDLQSLTEDTSTKIDAFITEYNESIEPTVLAEVGRAKNTLADARGILVEIQSAIPEVERILSSTENDLGEGEGMLETVQDEFPYVNDKVNQIADRIREIQGETDIGEIIELLQNDPDAEQGFFAEPVQLNENKIFPIENYGSGMTPFYSVLAIWVGGLLLISLLSTDTPNLENYSSRQIYFGKLFTFITIGLLQASIVTSGDIFLLDVTMANPGWFVLFGLLISLVFMLITYTLVSVFGDIGKAMVIVLLVLQIAGSGGTYPVVLLPDFFQAIHPFLPFSYAIDLMREAVGGIVWSRVLHDLIFLGIFGIAAIVLGAFLKQPINRQSKKIKQKSKESGLFH</sequence>
<name>A0ABW5Q3N8_9BACI</name>
<dbReference type="InterPro" id="IPR017501">
    <property type="entry name" value="Phage_infect_YhgE_C"/>
</dbReference>
<evidence type="ECO:0000256" key="2">
    <source>
        <dbReference type="ARBA" id="ARBA00022692"/>
    </source>
</evidence>
<keyword evidence="4 6" id="KW-0472">Membrane</keyword>
<feature type="region of interest" description="Disordered" evidence="5">
    <location>
        <begin position="327"/>
        <end position="351"/>
    </location>
</feature>
<comment type="caution">
    <text evidence="8">The sequence shown here is derived from an EMBL/GenBank/DDBJ whole genome shotgun (WGS) entry which is preliminary data.</text>
</comment>
<dbReference type="NCBIfam" id="TIGR03062">
    <property type="entry name" value="pip_yhgE_Cterm"/>
    <property type="match status" value="1"/>
</dbReference>
<dbReference type="InterPro" id="IPR013525">
    <property type="entry name" value="ABC2_TM"/>
</dbReference>
<feature type="transmembrane region" description="Helical" evidence="6">
    <location>
        <begin position="611"/>
        <end position="633"/>
    </location>
</feature>
<dbReference type="Gene3D" id="3.40.1710.10">
    <property type="entry name" value="abc type-2 transporter like domain"/>
    <property type="match status" value="1"/>
</dbReference>
<evidence type="ECO:0000256" key="4">
    <source>
        <dbReference type="ARBA" id="ARBA00023136"/>
    </source>
</evidence>
<keyword evidence="2 6" id="KW-0812">Transmembrane</keyword>
<evidence type="ECO:0000256" key="1">
    <source>
        <dbReference type="ARBA" id="ARBA00004141"/>
    </source>
</evidence>
<comment type="subcellular location">
    <subcellularLocation>
        <location evidence="1">Membrane</location>
        <topology evidence="1">Multi-pass membrane protein</topology>
    </subcellularLocation>
</comment>
<evidence type="ECO:0000256" key="6">
    <source>
        <dbReference type="SAM" id="Phobius"/>
    </source>
</evidence>
<dbReference type="PANTHER" id="PTHR43077">
    <property type="entry name" value="TRANSPORT PERMEASE YVFS-RELATED"/>
    <property type="match status" value="1"/>
</dbReference>
<feature type="transmembrane region" description="Helical" evidence="6">
    <location>
        <begin position="579"/>
        <end position="599"/>
    </location>
</feature>
<proteinExistence type="predicted"/>
<reference evidence="9" key="1">
    <citation type="journal article" date="2019" name="Int. J. Syst. Evol. Microbiol.">
        <title>The Global Catalogue of Microorganisms (GCM) 10K type strain sequencing project: providing services to taxonomists for standard genome sequencing and annotation.</title>
        <authorList>
            <consortium name="The Broad Institute Genomics Platform"/>
            <consortium name="The Broad Institute Genome Sequencing Center for Infectious Disease"/>
            <person name="Wu L."/>
            <person name="Ma J."/>
        </authorList>
    </citation>
    <scope>NUCLEOTIDE SEQUENCE [LARGE SCALE GENOMIC DNA]</scope>
    <source>
        <strain evidence="9">TISTR 1858</strain>
    </source>
</reference>
<gene>
    <name evidence="8" type="ORF">ACFSUN_15645</name>
</gene>
<dbReference type="InterPro" id="IPR051328">
    <property type="entry name" value="T7SS_ABC-Transporter"/>
</dbReference>
<evidence type="ECO:0000256" key="5">
    <source>
        <dbReference type="SAM" id="MobiDB-lite"/>
    </source>
</evidence>
<dbReference type="RefSeq" id="WP_379563228.1">
    <property type="nucleotide sequence ID" value="NZ_JBHUMX010000041.1"/>
</dbReference>
<dbReference type="Pfam" id="PF12698">
    <property type="entry name" value="ABC2_membrane_3"/>
    <property type="match status" value="2"/>
</dbReference>
<keyword evidence="9" id="KW-1185">Reference proteome</keyword>
<feature type="transmembrane region" description="Helical" evidence="6">
    <location>
        <begin position="640"/>
        <end position="659"/>
    </location>
</feature>
<dbReference type="Proteomes" id="UP001597451">
    <property type="component" value="Unassembled WGS sequence"/>
</dbReference>
<protein>
    <submittedName>
        <fullName evidence="8">YhgE/Pip family protein</fullName>
    </submittedName>
</protein>
<keyword evidence="3 6" id="KW-1133">Transmembrane helix</keyword>
<feature type="transmembrane region" description="Helical" evidence="6">
    <location>
        <begin position="541"/>
        <end position="559"/>
    </location>
</feature>
<feature type="transmembrane region" description="Helical" evidence="6">
    <location>
        <begin position="20"/>
        <end position="38"/>
    </location>
</feature>
<evidence type="ECO:0000256" key="3">
    <source>
        <dbReference type="ARBA" id="ARBA00022989"/>
    </source>
</evidence>
<evidence type="ECO:0000313" key="9">
    <source>
        <dbReference type="Proteomes" id="UP001597451"/>
    </source>
</evidence>